<dbReference type="Gene3D" id="3.40.140.10">
    <property type="entry name" value="Cytidine Deaminase, domain 2"/>
    <property type="match status" value="1"/>
</dbReference>
<accession>A0A1R1Y652</accession>
<dbReference type="GO" id="GO:0008237">
    <property type="term" value="F:metallopeptidase activity"/>
    <property type="evidence" value="ECO:0007669"/>
    <property type="project" value="InterPro"/>
</dbReference>
<evidence type="ECO:0000313" key="2">
    <source>
        <dbReference type="EMBL" id="OMJ22264.1"/>
    </source>
</evidence>
<proteinExistence type="predicted"/>
<feature type="non-terminal residue" evidence="2">
    <location>
        <position position="1"/>
    </location>
</feature>
<keyword evidence="3" id="KW-1185">Reference proteome</keyword>
<sequence>AGALLGSIEKHEYKVVSSFELLLTYNADLNIYTFDIVFLRSALAQQLQVNPELEFVGWYSTTARFKDEASILLINKQLLECGFDPKFTIILESAAIKYLVTVNKKLKPSHSPQVPIFNAYAYINNSIYTIKVQIQSDPSELVVLNHLLDPTNFPAKSAPSRNPNGAQSAASFSNNHTKTAEFASQKALSITQLASNLKKFQSFINQKIIGYLNVSPNYPFRAHICYL</sequence>
<dbReference type="InterPro" id="IPR000555">
    <property type="entry name" value="JAMM/MPN+_dom"/>
</dbReference>
<dbReference type="PANTHER" id="PTHR10540">
    <property type="entry name" value="EUKARYOTIC TRANSLATION INITIATION FACTOR 3 SUBUNIT F-RELATED"/>
    <property type="match status" value="1"/>
</dbReference>
<dbReference type="EMBL" id="LSSN01000807">
    <property type="protein sequence ID" value="OMJ22264.1"/>
    <property type="molecule type" value="Genomic_DNA"/>
</dbReference>
<dbReference type="Proteomes" id="UP000187283">
    <property type="component" value="Unassembled WGS sequence"/>
</dbReference>
<comment type="caution">
    <text evidence="2">The sequence shown here is derived from an EMBL/GenBank/DDBJ whole genome shotgun (WGS) entry which is preliminary data.</text>
</comment>
<name>A0A1R1Y652_9FUNG</name>
<evidence type="ECO:0000313" key="3">
    <source>
        <dbReference type="Proteomes" id="UP000187283"/>
    </source>
</evidence>
<organism evidence="2 3">
    <name type="scientific">Smittium culicis</name>
    <dbReference type="NCBI Taxonomy" id="133412"/>
    <lineage>
        <taxon>Eukaryota</taxon>
        <taxon>Fungi</taxon>
        <taxon>Fungi incertae sedis</taxon>
        <taxon>Zoopagomycota</taxon>
        <taxon>Kickxellomycotina</taxon>
        <taxon>Harpellomycetes</taxon>
        <taxon>Harpellales</taxon>
        <taxon>Legeriomycetaceae</taxon>
        <taxon>Smittium</taxon>
    </lineage>
</organism>
<dbReference type="AlphaFoldDB" id="A0A1R1Y652"/>
<dbReference type="OrthoDB" id="1378at2759"/>
<gene>
    <name evidence="2" type="ORF">AYI70_g2987</name>
</gene>
<feature type="domain" description="JAB1/MPN/MOV34 metalloenzyme" evidence="1">
    <location>
        <begin position="1"/>
        <end position="65"/>
    </location>
</feature>
<dbReference type="Pfam" id="PF01398">
    <property type="entry name" value="JAB"/>
    <property type="match status" value="1"/>
</dbReference>
<reference evidence="2 3" key="1">
    <citation type="submission" date="2017-01" db="EMBL/GenBank/DDBJ databases">
        <authorList>
            <person name="Mah S.A."/>
            <person name="Swanson W.J."/>
            <person name="Moy G.W."/>
            <person name="Vacquier V.D."/>
        </authorList>
    </citation>
    <scope>NUCLEOTIDE SEQUENCE [LARGE SCALE GENOMIC DNA]</scope>
    <source>
        <strain evidence="2 3">GSMNP</strain>
    </source>
</reference>
<evidence type="ECO:0000259" key="1">
    <source>
        <dbReference type="Pfam" id="PF01398"/>
    </source>
</evidence>
<protein>
    <recommendedName>
        <fullName evidence="1">JAB1/MPN/MOV34 metalloenzyme domain-containing protein</fullName>
    </recommendedName>
</protein>